<dbReference type="InterPro" id="IPR036388">
    <property type="entry name" value="WH-like_DNA-bd_sf"/>
</dbReference>
<evidence type="ECO:0000313" key="3">
    <source>
        <dbReference type="EMBL" id="CAC5339702.1"/>
    </source>
</evidence>
<protein>
    <recommendedName>
        <fullName evidence="2">Helix-turn-helix type 11 domain-containing protein</fullName>
    </recommendedName>
</protein>
<feature type="domain" description="Helix-turn-helix type 11" evidence="2">
    <location>
        <begin position="53"/>
        <end position="88"/>
    </location>
</feature>
<dbReference type="EMBL" id="CZCZ02000001">
    <property type="protein sequence ID" value="CAC5339702.1"/>
    <property type="molecule type" value="Genomic_DNA"/>
</dbReference>
<dbReference type="Gene3D" id="1.10.10.10">
    <property type="entry name" value="Winged helix-like DNA-binding domain superfamily/Winged helix DNA-binding domain"/>
    <property type="match status" value="1"/>
</dbReference>
<dbReference type="RefSeq" id="WP_087882279.1">
    <property type="nucleotide sequence ID" value="NZ_CZCZ02000001.1"/>
</dbReference>
<reference evidence="3" key="1">
    <citation type="submission" date="2020-05" db="EMBL/GenBank/DDBJ databases">
        <authorList>
            <consortium name="Genoscope - CEA"/>
            <person name="William W."/>
        </authorList>
    </citation>
    <scope>NUCLEOTIDE SEQUENCE [LARGE SCALE GENOMIC DNA]</scope>
    <source>
        <strain evidence="3">PCC 7821</strain>
    </source>
</reference>
<sequence>MTESTESKVKIEGKFYPLQHQEWVKACRELTSGARDTLYYIRTTDPYSNGIELTAAAIAKELGVNRSTISRAMKELDSKGFIEMEIISAKVSVTGKGLLDVHQMQQCCTSATASAEMQQPVQKCNGQCKNATASAKMQQPTPETLTQRGSDSLKTLKTYKEFFNTLSEPERERFLNFVNKKIEGFTKPIASIPDWLASTDSTGSPRFEDYYSQFLKSPHEVRNRELQEAEALRVQLAKEKIYWEAHPQFEEWVQEIAIAKSQTPFIEDVRKLFLAIDPQSFDRSDFWEWIILSRHHIPAAPAQESALTQTYQATSEPLGAHTEESRHSFKDNLKARLEAKKNGTRVERQRRLTTLSPTELANLESSISKSTNASPNSPSL</sequence>
<evidence type="ECO:0000259" key="2">
    <source>
        <dbReference type="Pfam" id="PF08279"/>
    </source>
</evidence>
<name>A0A6J7ZF12_PLARU</name>
<organism evidence="3 4">
    <name type="scientific">Planktothrix rubescens CCAP 1459/22</name>
    <dbReference type="NCBI Taxonomy" id="329571"/>
    <lineage>
        <taxon>Bacteria</taxon>
        <taxon>Bacillati</taxon>
        <taxon>Cyanobacteriota</taxon>
        <taxon>Cyanophyceae</taxon>
        <taxon>Oscillatoriophycideae</taxon>
        <taxon>Oscillatoriales</taxon>
        <taxon>Microcoleaceae</taxon>
        <taxon>Planktothrix</taxon>
    </lineage>
</organism>
<dbReference type="SUPFAM" id="SSF46785">
    <property type="entry name" value="Winged helix' DNA-binding domain"/>
    <property type="match status" value="1"/>
</dbReference>
<comment type="caution">
    <text evidence="3">The sequence shown here is derived from an EMBL/GenBank/DDBJ whole genome shotgun (WGS) entry which is preliminary data.</text>
</comment>
<evidence type="ECO:0000313" key="4">
    <source>
        <dbReference type="Proteomes" id="UP000196521"/>
    </source>
</evidence>
<gene>
    <name evidence="3" type="ORF">PLAN_MP20016</name>
</gene>
<dbReference type="InterPro" id="IPR036390">
    <property type="entry name" value="WH_DNA-bd_sf"/>
</dbReference>
<accession>A0A6J7ZF12</accession>
<feature type="region of interest" description="Disordered" evidence="1">
    <location>
        <begin position="358"/>
        <end position="380"/>
    </location>
</feature>
<dbReference type="InterPro" id="IPR013196">
    <property type="entry name" value="HTH_11"/>
</dbReference>
<dbReference type="AlphaFoldDB" id="A0A6J7ZF12"/>
<dbReference type="Pfam" id="PF08279">
    <property type="entry name" value="HTH_11"/>
    <property type="match status" value="1"/>
</dbReference>
<keyword evidence="4" id="KW-1185">Reference proteome</keyword>
<proteinExistence type="predicted"/>
<evidence type="ECO:0000256" key="1">
    <source>
        <dbReference type="SAM" id="MobiDB-lite"/>
    </source>
</evidence>
<dbReference type="Proteomes" id="UP000196521">
    <property type="component" value="Unassembled WGS sequence"/>
</dbReference>